<dbReference type="Gene3D" id="3.30.420.10">
    <property type="entry name" value="Ribonuclease H-like superfamily/Ribonuclease H"/>
    <property type="match status" value="1"/>
</dbReference>
<dbReference type="GO" id="GO:0003964">
    <property type="term" value="F:RNA-directed DNA polymerase activity"/>
    <property type="evidence" value="ECO:0007669"/>
    <property type="project" value="UniProtKB-KW"/>
</dbReference>
<dbReference type="PANTHER" id="PTHR45835:SF99">
    <property type="entry name" value="CHROMO DOMAIN-CONTAINING PROTEIN-RELATED"/>
    <property type="match status" value="1"/>
</dbReference>
<dbReference type="PROSITE" id="PS50994">
    <property type="entry name" value="INTEGRASE"/>
    <property type="match status" value="1"/>
</dbReference>
<dbReference type="EMBL" id="BQNB010018253">
    <property type="protein sequence ID" value="GJT72384.1"/>
    <property type="molecule type" value="Genomic_DNA"/>
</dbReference>
<keyword evidence="2" id="KW-0808">Transferase</keyword>
<accession>A0ABQ5G9V5</accession>
<evidence type="ECO:0000313" key="2">
    <source>
        <dbReference type="EMBL" id="GJT72384.1"/>
    </source>
</evidence>
<proteinExistence type="predicted"/>
<dbReference type="InterPro" id="IPR041588">
    <property type="entry name" value="Integrase_H2C2"/>
</dbReference>
<name>A0ABQ5G9V5_9ASTR</name>
<organism evidence="2 3">
    <name type="scientific">Tanacetum coccineum</name>
    <dbReference type="NCBI Taxonomy" id="301880"/>
    <lineage>
        <taxon>Eukaryota</taxon>
        <taxon>Viridiplantae</taxon>
        <taxon>Streptophyta</taxon>
        <taxon>Embryophyta</taxon>
        <taxon>Tracheophyta</taxon>
        <taxon>Spermatophyta</taxon>
        <taxon>Magnoliopsida</taxon>
        <taxon>eudicotyledons</taxon>
        <taxon>Gunneridae</taxon>
        <taxon>Pentapetalae</taxon>
        <taxon>asterids</taxon>
        <taxon>campanulids</taxon>
        <taxon>Asterales</taxon>
        <taxon>Asteraceae</taxon>
        <taxon>Asteroideae</taxon>
        <taxon>Anthemideae</taxon>
        <taxon>Anthemidinae</taxon>
        <taxon>Tanacetum</taxon>
    </lineage>
</organism>
<dbReference type="SUPFAM" id="SSF53098">
    <property type="entry name" value="Ribonuclease H-like"/>
    <property type="match status" value="1"/>
</dbReference>
<dbReference type="Proteomes" id="UP001151760">
    <property type="component" value="Unassembled WGS sequence"/>
</dbReference>
<gene>
    <name evidence="2" type="ORF">Tco_1031670</name>
</gene>
<dbReference type="InterPro" id="IPR036397">
    <property type="entry name" value="RNaseH_sf"/>
</dbReference>
<reference evidence="2" key="2">
    <citation type="submission" date="2022-01" db="EMBL/GenBank/DDBJ databases">
        <authorList>
            <person name="Yamashiro T."/>
            <person name="Shiraishi A."/>
            <person name="Satake H."/>
            <person name="Nakayama K."/>
        </authorList>
    </citation>
    <scope>NUCLEOTIDE SEQUENCE</scope>
</reference>
<evidence type="ECO:0000313" key="3">
    <source>
        <dbReference type="Proteomes" id="UP001151760"/>
    </source>
</evidence>
<dbReference type="InterPro" id="IPR001584">
    <property type="entry name" value="Integrase_cat-core"/>
</dbReference>
<sequence>MDEAHRSRYSIYPGADKMYMDVKEYYWWLGMKKGIALYVKKCLTCAKVKAEHQKPSELLHQPAIPVWKWEKIMMDFVEKLPRTSRGHDSIWVIVDQLTKFAHFLLIREYYKLDKLVELYINEILSRHGVPISIISDRDSQFTSCFWRLLQKAFGTQLDISTAYHPQTDGQSERMIQTMEDILRACEIDLEGSWDTHLPLVEFSYNNSYHTSINCAPFKALYERKCRSPLCWLETRDKQLTRLDIIQETVDKITTIKERLKIARDREVMLTTTGNP</sequence>
<keyword evidence="2" id="KW-0695">RNA-directed DNA polymerase</keyword>
<reference evidence="2" key="1">
    <citation type="journal article" date="2022" name="Int. J. Mol. Sci.">
        <title>Draft Genome of Tanacetum Coccineum: Genomic Comparison of Closely Related Tanacetum-Family Plants.</title>
        <authorList>
            <person name="Yamashiro T."/>
            <person name="Shiraishi A."/>
            <person name="Nakayama K."/>
            <person name="Satake H."/>
        </authorList>
    </citation>
    <scope>NUCLEOTIDE SEQUENCE</scope>
</reference>
<dbReference type="InterPro" id="IPR012337">
    <property type="entry name" value="RNaseH-like_sf"/>
</dbReference>
<feature type="domain" description="Integrase catalytic" evidence="1">
    <location>
        <begin position="61"/>
        <end position="224"/>
    </location>
</feature>
<keyword evidence="3" id="KW-1185">Reference proteome</keyword>
<comment type="caution">
    <text evidence="2">The sequence shown here is derived from an EMBL/GenBank/DDBJ whole genome shotgun (WGS) entry which is preliminary data.</text>
</comment>
<evidence type="ECO:0000259" key="1">
    <source>
        <dbReference type="PROSITE" id="PS50994"/>
    </source>
</evidence>
<dbReference type="Pfam" id="PF17921">
    <property type="entry name" value="Integrase_H2C2"/>
    <property type="match status" value="1"/>
</dbReference>
<keyword evidence="2" id="KW-0548">Nucleotidyltransferase</keyword>
<protein>
    <submittedName>
        <fullName evidence="2">Reverse transcriptase domain-containing protein</fullName>
    </submittedName>
</protein>
<dbReference type="PANTHER" id="PTHR45835">
    <property type="entry name" value="YALI0A06105P"/>
    <property type="match status" value="1"/>
</dbReference>
<dbReference type="Gene3D" id="1.10.340.70">
    <property type="match status" value="1"/>
</dbReference>